<sequence length="165" mass="18841">MEFLTQFRKPQRFHSNPGSRIKKKYGAIYDEKGRLELEEKGTENLYDYIQSFAESCDIHVILKRYANGEADVLSKVQGMYGDFTQFPATYAEMLNRVIEGENFFKELPVDVRGKFGHSYSEFLASIGSPEFFDALGLNKSDVVPEVDAEIVLPEVVKELKEEPVV</sequence>
<dbReference type="Pfam" id="PF09675">
    <property type="entry name" value="Chlamy_scaf"/>
    <property type="match status" value="1"/>
</dbReference>
<protein>
    <submittedName>
        <fullName evidence="1">Internal scaffolding protein</fullName>
    </submittedName>
</protein>
<dbReference type="EMBL" id="PP511553">
    <property type="protein sequence ID" value="XCD05384.1"/>
    <property type="molecule type" value="Genomic_DNA"/>
</dbReference>
<dbReference type="InterPro" id="IPR014131">
    <property type="entry name" value="Chlamydia_phage_Vp3"/>
</dbReference>
<organism evidence="1">
    <name type="scientific">Dulem virus 171</name>
    <dbReference type="NCBI Taxonomy" id="3145648"/>
    <lineage>
        <taxon>Viruses</taxon>
        <taxon>Monodnaviria</taxon>
        <taxon>Sangervirae</taxon>
        <taxon>Phixviricota</taxon>
        <taxon>Malgrandaviricetes</taxon>
        <taxon>Petitvirales</taxon>
        <taxon>Microviridae</taxon>
        <taxon>Microvirus</taxon>
    </lineage>
</organism>
<reference evidence="1" key="1">
    <citation type="submission" date="2024-03" db="EMBL/GenBank/DDBJ databases">
        <title>Diverse circular DNA viruses in blood, oral, and fecal samples of captive lemurs.</title>
        <authorList>
            <person name="Paietta E.N."/>
            <person name="Kraberger S."/>
            <person name="Lund M.C."/>
            <person name="Custer J.M."/>
            <person name="Vargas K.M."/>
            <person name="Ehmke E.E."/>
            <person name="Yoder A.D."/>
            <person name="Varsani A."/>
        </authorList>
    </citation>
    <scope>NUCLEOTIDE SEQUENCE</scope>
    <source>
        <strain evidence="1">Duke_24FS_80</strain>
    </source>
</reference>
<name>A0AAU8B071_9VIRU</name>
<evidence type="ECO:0000313" key="1">
    <source>
        <dbReference type="EMBL" id="XCD05384.1"/>
    </source>
</evidence>
<accession>A0AAU8B071</accession>
<proteinExistence type="predicted"/>